<keyword evidence="1" id="KW-0812">Transmembrane</keyword>
<dbReference type="AlphaFoldDB" id="A0A6L6QGL3"/>
<gene>
    <name evidence="2" type="ORF">GM658_11715</name>
</gene>
<sequence>MRKRTLPPRIASFIAEEDGRAFYEYVLVASLTVVVGIIVLLALGKGR</sequence>
<dbReference type="Proteomes" id="UP000472320">
    <property type="component" value="Unassembled WGS sequence"/>
</dbReference>
<dbReference type="EMBL" id="WNKX01000007">
    <property type="protein sequence ID" value="MTW11260.1"/>
    <property type="molecule type" value="Genomic_DNA"/>
</dbReference>
<protein>
    <recommendedName>
        <fullName evidence="4">Flp family type IVb pilin</fullName>
    </recommendedName>
</protein>
<keyword evidence="1" id="KW-0472">Membrane</keyword>
<evidence type="ECO:0000313" key="2">
    <source>
        <dbReference type="EMBL" id="MTW11260.1"/>
    </source>
</evidence>
<keyword evidence="3" id="KW-1185">Reference proteome</keyword>
<evidence type="ECO:0008006" key="4">
    <source>
        <dbReference type="Google" id="ProtNLM"/>
    </source>
</evidence>
<feature type="transmembrane region" description="Helical" evidence="1">
    <location>
        <begin position="21"/>
        <end position="43"/>
    </location>
</feature>
<dbReference type="RefSeq" id="WP_155454216.1">
    <property type="nucleotide sequence ID" value="NZ_WNKX01000007.1"/>
</dbReference>
<comment type="caution">
    <text evidence="2">The sequence shown here is derived from an EMBL/GenBank/DDBJ whole genome shotgun (WGS) entry which is preliminary data.</text>
</comment>
<name>A0A6L6QGL3_9BURK</name>
<organism evidence="2 3">
    <name type="scientific">Massilia eburnea</name>
    <dbReference type="NCBI Taxonomy" id="1776165"/>
    <lineage>
        <taxon>Bacteria</taxon>
        <taxon>Pseudomonadati</taxon>
        <taxon>Pseudomonadota</taxon>
        <taxon>Betaproteobacteria</taxon>
        <taxon>Burkholderiales</taxon>
        <taxon>Oxalobacteraceae</taxon>
        <taxon>Telluria group</taxon>
        <taxon>Massilia</taxon>
    </lineage>
</organism>
<keyword evidence="1" id="KW-1133">Transmembrane helix</keyword>
<evidence type="ECO:0000256" key="1">
    <source>
        <dbReference type="SAM" id="Phobius"/>
    </source>
</evidence>
<accession>A0A6L6QGL3</accession>
<reference evidence="2 3" key="1">
    <citation type="submission" date="2019-11" db="EMBL/GenBank/DDBJ databases">
        <title>Type strains purchased from KCTC, JCM and DSMZ.</title>
        <authorList>
            <person name="Lu H."/>
        </authorList>
    </citation>
    <scope>NUCLEOTIDE SEQUENCE [LARGE SCALE GENOMIC DNA]</scope>
    <source>
        <strain evidence="2 3">JCM 31587</strain>
    </source>
</reference>
<proteinExistence type="predicted"/>
<evidence type="ECO:0000313" key="3">
    <source>
        <dbReference type="Proteomes" id="UP000472320"/>
    </source>
</evidence>
<dbReference type="OrthoDB" id="9941343at2"/>